<dbReference type="InterPro" id="IPR025435">
    <property type="entry name" value="YfhD-like"/>
</dbReference>
<dbReference type="Pfam" id="PF14151">
    <property type="entry name" value="YfhD"/>
    <property type="match status" value="1"/>
</dbReference>
<gene>
    <name evidence="2" type="ORF">FPL14_03965</name>
</gene>
<organism evidence="2 3">
    <name type="scientific">Cohnella cholangitidis</name>
    <dbReference type="NCBI Taxonomy" id="2598458"/>
    <lineage>
        <taxon>Bacteria</taxon>
        <taxon>Bacillati</taxon>
        <taxon>Bacillota</taxon>
        <taxon>Bacilli</taxon>
        <taxon>Bacillales</taxon>
        <taxon>Paenibacillaceae</taxon>
        <taxon>Cohnella</taxon>
    </lineage>
</organism>
<feature type="region of interest" description="Disordered" evidence="1">
    <location>
        <begin position="1"/>
        <end position="47"/>
    </location>
</feature>
<name>A0A7G5BU15_9BACL</name>
<feature type="compositionally biased region" description="Basic and acidic residues" evidence="1">
    <location>
        <begin position="25"/>
        <end position="47"/>
    </location>
</feature>
<evidence type="ECO:0000313" key="3">
    <source>
        <dbReference type="Proteomes" id="UP000515679"/>
    </source>
</evidence>
<proteinExistence type="predicted"/>
<evidence type="ECO:0000256" key="1">
    <source>
        <dbReference type="SAM" id="MobiDB-lite"/>
    </source>
</evidence>
<reference evidence="2 3" key="1">
    <citation type="submission" date="2019-07" db="EMBL/GenBank/DDBJ databases">
        <authorList>
            <person name="Kim J.K."/>
            <person name="Cheong H.-M."/>
            <person name="Choi Y."/>
            <person name="Hwang K.J."/>
            <person name="Lee S."/>
            <person name="Choi C."/>
        </authorList>
    </citation>
    <scope>NUCLEOTIDE SEQUENCE [LARGE SCALE GENOMIC DNA]</scope>
    <source>
        <strain evidence="2 3">KS 22</strain>
    </source>
</reference>
<dbReference type="Proteomes" id="UP000515679">
    <property type="component" value="Chromosome"/>
</dbReference>
<accession>A0A7G5BU15</accession>
<dbReference type="KEGG" id="cchl:FPL14_03965"/>
<sequence length="47" mass="5373">MNNEQEQLPIASAEDVEFSEELADRDDKEAQERAEAADRRASEYEGE</sequence>
<feature type="compositionally biased region" description="Acidic residues" evidence="1">
    <location>
        <begin position="14"/>
        <end position="24"/>
    </location>
</feature>
<evidence type="ECO:0000313" key="2">
    <source>
        <dbReference type="EMBL" id="QMV40449.1"/>
    </source>
</evidence>
<dbReference type="RefSeq" id="WP_182301801.1">
    <property type="nucleotide sequence ID" value="NZ_CP041969.1"/>
</dbReference>
<dbReference type="AlphaFoldDB" id="A0A7G5BU15"/>
<protein>
    <submittedName>
        <fullName evidence="2">YfhD family protein</fullName>
    </submittedName>
</protein>
<keyword evidence="3" id="KW-1185">Reference proteome</keyword>
<dbReference type="EMBL" id="CP041969">
    <property type="protein sequence ID" value="QMV40449.1"/>
    <property type="molecule type" value="Genomic_DNA"/>
</dbReference>